<dbReference type="Proteomes" id="UP000030710">
    <property type="component" value="Unassembled WGS sequence"/>
</dbReference>
<dbReference type="eggNOG" id="arCOG14221">
    <property type="taxonomic scope" value="Archaea"/>
</dbReference>
<evidence type="ECO:0000313" key="1">
    <source>
        <dbReference type="EMBL" id="ERG96187.1"/>
    </source>
</evidence>
<reference evidence="1 2" key="1">
    <citation type="journal article" date="2013" name="PLoS ONE">
        <title>Assembly-driven community genomics of a hypersaline microbial ecosystem.</title>
        <authorList>
            <person name="Podell S."/>
            <person name="Ugalde J.A."/>
            <person name="Narasingarao P."/>
            <person name="Banfield J.F."/>
            <person name="Heidelberg K.B."/>
            <person name="Allen E.E."/>
        </authorList>
    </citation>
    <scope>NUCLEOTIDE SEQUENCE [LARGE SCALE GENOMIC DNA]</scope>
    <source>
        <strain evidence="2">J07HQW2</strain>
    </source>
</reference>
<organism evidence="1 2">
    <name type="scientific">Haloquadratum walsbyi J07HQW2</name>
    <dbReference type="NCBI Taxonomy" id="1238425"/>
    <lineage>
        <taxon>Archaea</taxon>
        <taxon>Methanobacteriati</taxon>
        <taxon>Methanobacteriota</taxon>
        <taxon>Stenosarchaea group</taxon>
        <taxon>Halobacteria</taxon>
        <taxon>Halobacteriales</taxon>
        <taxon>Haloferacaceae</taxon>
        <taxon>Haloquadratum</taxon>
    </lineage>
</organism>
<name>U1PQZ3_9EURY</name>
<dbReference type="HOGENOM" id="CLU_3210653_0_0_2"/>
<protein>
    <submittedName>
        <fullName evidence="1">Uncharacterized protein</fullName>
    </submittedName>
</protein>
<gene>
    <name evidence="1" type="ORF">J07HQW2_02658</name>
</gene>
<proteinExistence type="predicted"/>
<dbReference type="AlphaFoldDB" id="U1PQZ3"/>
<dbReference type="EMBL" id="KE356561">
    <property type="protein sequence ID" value="ERG96187.1"/>
    <property type="molecule type" value="Genomic_DNA"/>
</dbReference>
<sequence>MSEHEETSVETESKPEFKGCVFCYSAEWVYYGARKGIQAIRR</sequence>
<evidence type="ECO:0000313" key="2">
    <source>
        <dbReference type="Proteomes" id="UP000030710"/>
    </source>
</evidence>
<dbReference type="RefSeq" id="WP_021055655.1">
    <property type="nucleotide sequence ID" value="NZ_KE356561.1"/>
</dbReference>
<accession>U1PQZ3</accession>